<dbReference type="PANTHER" id="PTHR38765">
    <property type="entry name" value="DUF484 DOMAIN-CONTAINING PROTEIN"/>
    <property type="match status" value="1"/>
</dbReference>
<evidence type="ECO:0000313" key="2">
    <source>
        <dbReference type="EMBL" id="OQX34218.1"/>
    </source>
</evidence>
<dbReference type="AlphaFoldDB" id="A0A657PK18"/>
<comment type="caution">
    <text evidence="2">The sequence shown here is derived from an EMBL/GenBank/DDBJ whole genome shotgun (WGS) entry which is preliminary data.</text>
</comment>
<evidence type="ECO:0000256" key="1">
    <source>
        <dbReference type="SAM" id="Coils"/>
    </source>
</evidence>
<protein>
    <recommendedName>
        <fullName evidence="4">DUF484 domain-containing protein</fullName>
    </recommendedName>
</protein>
<dbReference type="Pfam" id="PF04340">
    <property type="entry name" value="DUF484"/>
    <property type="match status" value="1"/>
</dbReference>
<keyword evidence="3" id="KW-1185">Reference proteome</keyword>
<dbReference type="PANTHER" id="PTHR38765:SF1">
    <property type="entry name" value="DUF484 DOMAIN-CONTAINING PROTEIN"/>
    <property type="match status" value="1"/>
</dbReference>
<reference evidence="2" key="1">
    <citation type="submission" date="2017-02" db="EMBL/GenBank/DDBJ databases">
        <title>Novel co-symbiosis in the unique lucinid bivalve Phacoides pectinatus.</title>
        <authorList>
            <person name="Lim S.J."/>
            <person name="Davis B.G."/>
            <person name="Gill D.E."/>
            <person name="Engel A.S."/>
            <person name="Anderson L.C."/>
            <person name="Campbell B.J."/>
        </authorList>
    </citation>
    <scope>NUCLEOTIDE SEQUENCE [LARGE SCALE GENOMIC DNA]</scope>
    <source>
        <strain evidence="2">LUC13016_P6</strain>
    </source>
</reference>
<gene>
    <name evidence="2" type="ORF">B0D84_03695</name>
</gene>
<name>A0A657PK18_9GAMM</name>
<dbReference type="InterPro" id="IPR007435">
    <property type="entry name" value="DUF484"/>
</dbReference>
<proteinExistence type="predicted"/>
<evidence type="ECO:0000313" key="3">
    <source>
        <dbReference type="Proteomes" id="UP000243361"/>
    </source>
</evidence>
<evidence type="ECO:0008006" key="4">
    <source>
        <dbReference type="Google" id="ProtNLM"/>
    </source>
</evidence>
<organism evidence="2 3">
    <name type="scientific">Candidatus Sedimenticola endophacoides</name>
    <dbReference type="NCBI Taxonomy" id="2548426"/>
    <lineage>
        <taxon>Bacteria</taxon>
        <taxon>Pseudomonadati</taxon>
        <taxon>Pseudomonadota</taxon>
        <taxon>Gammaproteobacteria</taxon>
        <taxon>Chromatiales</taxon>
        <taxon>Sedimenticolaceae</taxon>
        <taxon>Sedimenticola</taxon>
    </lineage>
</organism>
<sequence length="226" mass="25044">MSAQTWNAEATEDPVQQVADYLQANPDFFQHNPELLTGLELSHGAHGAVSLVERQVRALRQELAEQKQQLARFVEVARENDLLSQRMHTLTLALLNAVSFDEVVNVLEDKLHDDFQADAVELHLFTQAETDGDANPDLDGFRPFLHHGKPRCGRLPKTQLNYLFGSQAGDIGSTALIPLEEEGVLGLLAIGSHDAQRFHPGMGTEYLRRLGEIVSKTLEVVSEPGF</sequence>
<feature type="coiled-coil region" evidence="1">
    <location>
        <begin position="49"/>
        <end position="80"/>
    </location>
</feature>
<dbReference type="EMBL" id="MUIE01000242">
    <property type="protein sequence ID" value="OQX34218.1"/>
    <property type="molecule type" value="Genomic_DNA"/>
</dbReference>
<dbReference type="Proteomes" id="UP000243361">
    <property type="component" value="Unassembled WGS sequence"/>
</dbReference>
<dbReference type="InterPro" id="IPR029016">
    <property type="entry name" value="GAF-like_dom_sf"/>
</dbReference>
<dbReference type="Gene3D" id="3.30.450.40">
    <property type="match status" value="1"/>
</dbReference>
<keyword evidence="1" id="KW-0175">Coiled coil</keyword>
<accession>A0A657PK18</accession>